<keyword evidence="1 4" id="KW-0808">Transferase</keyword>
<comment type="similarity">
    <text evidence="4">Belongs to the Cob(I)alamin adenosyltransferase family.</text>
</comment>
<keyword evidence="2 4" id="KW-0547">Nucleotide-binding</keyword>
<comment type="pathway">
    <text evidence="4">Cofactor biosynthesis; adenosylcobalamin biosynthesis; adenosylcobalamin from cob(II)yrinate a,c-diamide: step 2/7.</text>
</comment>
<sequence length="168" mass="18784">MKIYTKTGDKGYTGLIGGGRTMKNDVRVEIYGTLDELSSFIGLLKTENGCPKEVIGTLDHIQGTLIGLNCLFAISDNKNSHNFAINTEEITLLEKIIDKYSGELPPVTEFLVPGANKLNALANVCRTVCRRAERRIYDLELCDDQKTAAIYINRLSDYFFILGRRLSE</sequence>
<evidence type="ECO:0000256" key="1">
    <source>
        <dbReference type="ARBA" id="ARBA00022679"/>
    </source>
</evidence>
<name>A0A9D9EGZ1_9BACT</name>
<organism evidence="6 7">
    <name type="scientific">Candidatus Enterocola intestinipullorum</name>
    <dbReference type="NCBI Taxonomy" id="2840783"/>
    <lineage>
        <taxon>Bacteria</taxon>
        <taxon>Pseudomonadati</taxon>
        <taxon>Bacteroidota</taxon>
        <taxon>Bacteroidia</taxon>
        <taxon>Bacteroidales</taxon>
        <taxon>Candidatus Enterocola</taxon>
    </lineage>
</organism>
<accession>A0A9D9EGZ1</accession>
<dbReference type="InterPro" id="IPR016030">
    <property type="entry name" value="CblAdoTrfase-like"/>
</dbReference>
<dbReference type="AlphaFoldDB" id="A0A9D9EGZ1"/>
<dbReference type="PANTHER" id="PTHR12213:SF0">
    <property type="entry name" value="CORRINOID ADENOSYLTRANSFERASE MMAB"/>
    <property type="match status" value="1"/>
</dbReference>
<dbReference type="EC" id="2.5.1.17" evidence="4"/>
<feature type="domain" description="Cobalamin adenosyltransferase-like" evidence="5">
    <location>
        <begin position="3"/>
        <end position="164"/>
    </location>
</feature>
<evidence type="ECO:0000259" key="5">
    <source>
        <dbReference type="Pfam" id="PF01923"/>
    </source>
</evidence>
<dbReference type="GO" id="GO:0008817">
    <property type="term" value="F:corrinoid adenosyltransferase activity"/>
    <property type="evidence" value="ECO:0007669"/>
    <property type="project" value="UniProtKB-UniRule"/>
</dbReference>
<dbReference type="InterPro" id="IPR029499">
    <property type="entry name" value="PduO-typ"/>
</dbReference>
<reference evidence="6" key="2">
    <citation type="journal article" date="2021" name="PeerJ">
        <title>Extensive microbial diversity within the chicken gut microbiome revealed by metagenomics and culture.</title>
        <authorList>
            <person name="Gilroy R."/>
            <person name="Ravi A."/>
            <person name="Getino M."/>
            <person name="Pursley I."/>
            <person name="Horton D.L."/>
            <person name="Alikhan N.F."/>
            <person name="Baker D."/>
            <person name="Gharbi K."/>
            <person name="Hall N."/>
            <person name="Watson M."/>
            <person name="Adriaenssens E.M."/>
            <person name="Foster-Nyarko E."/>
            <person name="Jarju S."/>
            <person name="Secka A."/>
            <person name="Antonio M."/>
            <person name="Oren A."/>
            <person name="Chaudhuri R.R."/>
            <person name="La Ragione R."/>
            <person name="Hildebrand F."/>
            <person name="Pallen M.J."/>
        </authorList>
    </citation>
    <scope>NUCLEOTIDE SEQUENCE</scope>
    <source>
        <strain evidence="6">D3-1215</strain>
    </source>
</reference>
<dbReference type="SUPFAM" id="SSF89028">
    <property type="entry name" value="Cobalamin adenosyltransferase-like"/>
    <property type="match status" value="1"/>
</dbReference>
<dbReference type="Proteomes" id="UP000823637">
    <property type="component" value="Unassembled WGS sequence"/>
</dbReference>
<gene>
    <name evidence="6" type="ORF">IAC32_06405</name>
</gene>
<keyword evidence="4" id="KW-0169">Cobalamin biosynthesis</keyword>
<dbReference type="EMBL" id="JADIMR010000094">
    <property type="protein sequence ID" value="MBO8447358.1"/>
    <property type="molecule type" value="Genomic_DNA"/>
</dbReference>
<dbReference type="GO" id="GO:0009236">
    <property type="term" value="P:cobalamin biosynthetic process"/>
    <property type="evidence" value="ECO:0007669"/>
    <property type="project" value="UniProtKB-UniRule"/>
</dbReference>
<evidence type="ECO:0000256" key="4">
    <source>
        <dbReference type="RuleBase" id="RU366026"/>
    </source>
</evidence>
<dbReference type="Gene3D" id="1.20.1200.10">
    <property type="entry name" value="Cobalamin adenosyltransferase-like"/>
    <property type="match status" value="1"/>
</dbReference>
<dbReference type="PANTHER" id="PTHR12213">
    <property type="entry name" value="CORRINOID ADENOSYLTRANSFERASE"/>
    <property type="match status" value="1"/>
</dbReference>
<dbReference type="GO" id="GO:0005524">
    <property type="term" value="F:ATP binding"/>
    <property type="evidence" value="ECO:0007669"/>
    <property type="project" value="UniProtKB-UniRule"/>
</dbReference>
<evidence type="ECO:0000256" key="2">
    <source>
        <dbReference type="ARBA" id="ARBA00022741"/>
    </source>
</evidence>
<evidence type="ECO:0000313" key="7">
    <source>
        <dbReference type="Proteomes" id="UP000823637"/>
    </source>
</evidence>
<comment type="catalytic activity">
    <reaction evidence="4">
        <text>2 cob(II)alamin + reduced [electron-transfer flavoprotein] + 2 ATP = 2 adenosylcob(III)alamin + 2 triphosphate + oxidized [electron-transfer flavoprotein] + 3 H(+)</text>
        <dbReference type="Rhea" id="RHEA:28671"/>
        <dbReference type="Rhea" id="RHEA-COMP:10685"/>
        <dbReference type="Rhea" id="RHEA-COMP:10686"/>
        <dbReference type="ChEBI" id="CHEBI:15378"/>
        <dbReference type="ChEBI" id="CHEBI:16304"/>
        <dbReference type="ChEBI" id="CHEBI:18036"/>
        <dbReference type="ChEBI" id="CHEBI:18408"/>
        <dbReference type="ChEBI" id="CHEBI:30616"/>
        <dbReference type="ChEBI" id="CHEBI:57692"/>
        <dbReference type="ChEBI" id="CHEBI:58307"/>
        <dbReference type="EC" id="2.5.1.17"/>
    </reaction>
</comment>
<evidence type="ECO:0000313" key="6">
    <source>
        <dbReference type="EMBL" id="MBO8447358.1"/>
    </source>
</evidence>
<reference evidence="6" key="1">
    <citation type="submission" date="2020-10" db="EMBL/GenBank/DDBJ databases">
        <authorList>
            <person name="Gilroy R."/>
        </authorList>
    </citation>
    <scope>NUCLEOTIDE SEQUENCE</scope>
    <source>
        <strain evidence="6">D3-1215</strain>
    </source>
</reference>
<proteinExistence type="inferred from homology"/>
<dbReference type="Pfam" id="PF01923">
    <property type="entry name" value="Cob_adeno_trans"/>
    <property type="match status" value="1"/>
</dbReference>
<evidence type="ECO:0000256" key="3">
    <source>
        <dbReference type="ARBA" id="ARBA00022840"/>
    </source>
</evidence>
<protein>
    <recommendedName>
        <fullName evidence="4">Corrinoid adenosyltransferase</fullName>
        <ecNumber evidence="4">2.5.1.17</ecNumber>
    </recommendedName>
    <alternativeName>
        <fullName evidence="4">Cob(II)alamin adenosyltransferase</fullName>
    </alternativeName>
    <alternativeName>
        <fullName evidence="4">Cob(II)yrinic acid a,c-diamide adenosyltransferase</fullName>
    </alternativeName>
    <alternativeName>
        <fullName evidence="4">Cobinamide/cobalamin adenosyltransferase</fullName>
    </alternativeName>
</protein>
<comment type="catalytic activity">
    <reaction evidence="4">
        <text>2 cob(II)yrinate a,c diamide + reduced [electron-transfer flavoprotein] + 2 ATP = 2 adenosylcob(III)yrinate a,c-diamide + 2 triphosphate + oxidized [electron-transfer flavoprotein] + 3 H(+)</text>
        <dbReference type="Rhea" id="RHEA:11528"/>
        <dbReference type="Rhea" id="RHEA-COMP:10685"/>
        <dbReference type="Rhea" id="RHEA-COMP:10686"/>
        <dbReference type="ChEBI" id="CHEBI:15378"/>
        <dbReference type="ChEBI" id="CHEBI:18036"/>
        <dbReference type="ChEBI" id="CHEBI:30616"/>
        <dbReference type="ChEBI" id="CHEBI:57692"/>
        <dbReference type="ChEBI" id="CHEBI:58307"/>
        <dbReference type="ChEBI" id="CHEBI:58503"/>
        <dbReference type="ChEBI" id="CHEBI:58537"/>
        <dbReference type="EC" id="2.5.1.17"/>
    </reaction>
</comment>
<keyword evidence="3 4" id="KW-0067">ATP-binding</keyword>
<dbReference type="NCBIfam" id="TIGR00636">
    <property type="entry name" value="PduO_Nterm"/>
    <property type="match status" value="1"/>
</dbReference>
<comment type="caution">
    <text evidence="6">The sequence shown here is derived from an EMBL/GenBank/DDBJ whole genome shotgun (WGS) entry which is preliminary data.</text>
</comment>
<dbReference type="InterPro" id="IPR036451">
    <property type="entry name" value="CblAdoTrfase-like_sf"/>
</dbReference>